<dbReference type="Proteomes" id="UP000761264">
    <property type="component" value="Unassembled WGS sequence"/>
</dbReference>
<dbReference type="InterPro" id="IPR036909">
    <property type="entry name" value="Cyt_c-like_dom_sf"/>
</dbReference>
<keyword evidence="7" id="KW-0732">Signal</keyword>
<dbReference type="InterPro" id="IPR002327">
    <property type="entry name" value="Cyt_c_1A/1B"/>
</dbReference>
<protein>
    <submittedName>
        <fullName evidence="9">Cytochrome c family protein</fullName>
    </submittedName>
</protein>
<organism evidence="9 10">
    <name type="scientific">Pelagibius litoralis</name>
    <dbReference type="NCBI Taxonomy" id="374515"/>
    <lineage>
        <taxon>Bacteria</taxon>
        <taxon>Pseudomonadati</taxon>
        <taxon>Pseudomonadota</taxon>
        <taxon>Alphaproteobacteria</taxon>
        <taxon>Rhodospirillales</taxon>
        <taxon>Rhodovibrionaceae</taxon>
        <taxon>Pelagibius</taxon>
    </lineage>
</organism>
<proteinExistence type="predicted"/>
<dbReference type="SUPFAM" id="SSF46626">
    <property type="entry name" value="Cytochrome c"/>
    <property type="match status" value="1"/>
</dbReference>
<evidence type="ECO:0000313" key="10">
    <source>
        <dbReference type="Proteomes" id="UP000761264"/>
    </source>
</evidence>
<evidence type="ECO:0000256" key="5">
    <source>
        <dbReference type="ARBA" id="ARBA00023004"/>
    </source>
</evidence>
<dbReference type="PANTHER" id="PTHR11961">
    <property type="entry name" value="CYTOCHROME C"/>
    <property type="match status" value="1"/>
</dbReference>
<dbReference type="EMBL" id="JAAQPH010000001">
    <property type="protein sequence ID" value="NIA67230.1"/>
    <property type="molecule type" value="Genomic_DNA"/>
</dbReference>
<evidence type="ECO:0000256" key="7">
    <source>
        <dbReference type="SAM" id="SignalP"/>
    </source>
</evidence>
<comment type="caution">
    <text evidence="9">The sequence shown here is derived from an EMBL/GenBank/DDBJ whole genome shotgun (WGS) entry which is preliminary data.</text>
</comment>
<keyword evidence="10" id="KW-1185">Reference proteome</keyword>
<keyword evidence="4" id="KW-0249">Electron transport</keyword>
<accession>A0A967C305</accession>
<evidence type="ECO:0000313" key="9">
    <source>
        <dbReference type="EMBL" id="NIA67230.1"/>
    </source>
</evidence>
<evidence type="ECO:0000259" key="8">
    <source>
        <dbReference type="PROSITE" id="PS51007"/>
    </source>
</evidence>
<dbReference type="PROSITE" id="PS51007">
    <property type="entry name" value="CYTC"/>
    <property type="match status" value="1"/>
</dbReference>
<dbReference type="RefSeq" id="WP_167220560.1">
    <property type="nucleotide sequence ID" value="NZ_JAAQPH010000001.1"/>
</dbReference>
<evidence type="ECO:0000256" key="1">
    <source>
        <dbReference type="ARBA" id="ARBA00022448"/>
    </source>
</evidence>
<feature type="signal peptide" evidence="7">
    <location>
        <begin position="1"/>
        <end position="24"/>
    </location>
</feature>
<evidence type="ECO:0000256" key="6">
    <source>
        <dbReference type="PROSITE-ProRule" id="PRU00433"/>
    </source>
</evidence>
<keyword evidence="1" id="KW-0813">Transport</keyword>
<dbReference type="Pfam" id="PF00034">
    <property type="entry name" value="Cytochrom_C"/>
    <property type="match status" value="1"/>
</dbReference>
<dbReference type="GO" id="GO:0020037">
    <property type="term" value="F:heme binding"/>
    <property type="evidence" value="ECO:0007669"/>
    <property type="project" value="InterPro"/>
</dbReference>
<evidence type="ECO:0000256" key="2">
    <source>
        <dbReference type="ARBA" id="ARBA00022617"/>
    </source>
</evidence>
<reference evidence="9" key="1">
    <citation type="submission" date="2020-03" db="EMBL/GenBank/DDBJ databases">
        <title>Genome of Pelagibius litoralis DSM 21314T.</title>
        <authorList>
            <person name="Wang G."/>
        </authorList>
    </citation>
    <scope>NUCLEOTIDE SEQUENCE</scope>
    <source>
        <strain evidence="9">DSM 21314</strain>
    </source>
</reference>
<gene>
    <name evidence="9" type="ORF">HBA54_01335</name>
</gene>
<dbReference type="AlphaFoldDB" id="A0A967C305"/>
<dbReference type="InterPro" id="IPR009056">
    <property type="entry name" value="Cyt_c-like_dom"/>
</dbReference>
<dbReference type="GO" id="GO:0009055">
    <property type="term" value="F:electron transfer activity"/>
    <property type="evidence" value="ECO:0007669"/>
    <property type="project" value="InterPro"/>
</dbReference>
<dbReference type="Gene3D" id="1.10.760.10">
    <property type="entry name" value="Cytochrome c-like domain"/>
    <property type="match status" value="1"/>
</dbReference>
<keyword evidence="5 6" id="KW-0408">Iron</keyword>
<keyword evidence="2 6" id="KW-0349">Heme</keyword>
<feature type="domain" description="Cytochrome c" evidence="8">
    <location>
        <begin position="26"/>
        <end position="128"/>
    </location>
</feature>
<dbReference type="PRINTS" id="PR00604">
    <property type="entry name" value="CYTCHRMECIAB"/>
</dbReference>
<sequence length="130" mass="13873">MRLKSSFTIAAFAAAALVSAPALAEGDAAAGEKVYRKCKACHAVEEGKNKVGPSLYNIVDRAVATVEKYKYSKAMVAFGEGGAVWDAETLDAYLEAPRKAVKGTKMAFAGLKKPDDRANVIAYLMQLKPE</sequence>
<name>A0A967C305_9PROT</name>
<keyword evidence="3 6" id="KW-0479">Metal-binding</keyword>
<evidence type="ECO:0000256" key="4">
    <source>
        <dbReference type="ARBA" id="ARBA00022982"/>
    </source>
</evidence>
<evidence type="ECO:0000256" key="3">
    <source>
        <dbReference type="ARBA" id="ARBA00022723"/>
    </source>
</evidence>
<dbReference type="GO" id="GO:0046872">
    <property type="term" value="F:metal ion binding"/>
    <property type="evidence" value="ECO:0007669"/>
    <property type="project" value="UniProtKB-KW"/>
</dbReference>
<feature type="chain" id="PRO_5037330418" evidence="7">
    <location>
        <begin position="25"/>
        <end position="130"/>
    </location>
</feature>